<proteinExistence type="predicted"/>
<evidence type="ECO:0000313" key="3">
    <source>
        <dbReference type="WBParaSite" id="nRc.2.0.1.t11051-RA"/>
    </source>
</evidence>
<protein>
    <submittedName>
        <fullName evidence="3">Uncharacterized protein</fullName>
    </submittedName>
</protein>
<dbReference type="WBParaSite" id="nRc.2.0.1.t11051-RA">
    <property type="protein sequence ID" value="nRc.2.0.1.t11051-RA"/>
    <property type="gene ID" value="nRc.2.0.1.g11051"/>
</dbReference>
<dbReference type="Proteomes" id="UP000887565">
    <property type="component" value="Unplaced"/>
</dbReference>
<keyword evidence="2" id="KW-1185">Reference proteome</keyword>
<feature type="compositionally biased region" description="Basic and acidic residues" evidence="1">
    <location>
        <begin position="88"/>
        <end position="103"/>
    </location>
</feature>
<reference evidence="3" key="1">
    <citation type="submission" date="2022-11" db="UniProtKB">
        <authorList>
            <consortium name="WormBaseParasite"/>
        </authorList>
    </citation>
    <scope>IDENTIFICATION</scope>
</reference>
<evidence type="ECO:0000256" key="1">
    <source>
        <dbReference type="SAM" id="MobiDB-lite"/>
    </source>
</evidence>
<feature type="region of interest" description="Disordered" evidence="1">
    <location>
        <begin position="83"/>
        <end position="103"/>
    </location>
</feature>
<name>A0A915ICV1_ROMCU</name>
<organism evidence="2 3">
    <name type="scientific">Romanomermis culicivorax</name>
    <name type="common">Nematode worm</name>
    <dbReference type="NCBI Taxonomy" id="13658"/>
    <lineage>
        <taxon>Eukaryota</taxon>
        <taxon>Metazoa</taxon>
        <taxon>Ecdysozoa</taxon>
        <taxon>Nematoda</taxon>
        <taxon>Enoplea</taxon>
        <taxon>Dorylaimia</taxon>
        <taxon>Mermithida</taxon>
        <taxon>Mermithoidea</taxon>
        <taxon>Mermithidae</taxon>
        <taxon>Romanomermis</taxon>
    </lineage>
</organism>
<evidence type="ECO:0000313" key="2">
    <source>
        <dbReference type="Proteomes" id="UP000887565"/>
    </source>
</evidence>
<sequence length="103" mass="11577">MDSSRSLLGLKDVGAAISIDKLFKFYKTPISKSSTMLVPLWCCMGIKNILNCTISHKIRTVIKISEKLEKNHTMFDTISFNFGSGKAHKVDRDRDPDLTRTVA</sequence>
<accession>A0A915ICV1</accession>
<dbReference type="AlphaFoldDB" id="A0A915ICV1"/>